<organism evidence="1 2">
    <name type="scientific">Streptomyces rapamycinicus (strain ATCC 29253 / DSM 41530 / NRRL 5491 / AYB-994)</name>
    <name type="common">Streptomyces hygroscopicus (strain ATCC 29253)</name>
    <dbReference type="NCBI Taxonomy" id="1343740"/>
    <lineage>
        <taxon>Bacteria</taxon>
        <taxon>Bacillati</taxon>
        <taxon>Actinomycetota</taxon>
        <taxon>Actinomycetes</taxon>
        <taxon>Kitasatosporales</taxon>
        <taxon>Streptomycetaceae</taxon>
        <taxon>Streptomyces</taxon>
        <taxon>Streptomyces violaceusniger group</taxon>
    </lineage>
</organism>
<protein>
    <submittedName>
        <fullName evidence="1">Uncharacterized protein</fullName>
    </submittedName>
</protein>
<dbReference type="RefSeq" id="WP_020865705.1">
    <property type="nucleotide sequence ID" value="NC_022785.1"/>
</dbReference>
<sequence>MIVGEGVGLIHEILPAGDVVRRMAQDAATRLSPTTPQTTSISG</sequence>
<reference evidence="1 2" key="1">
    <citation type="journal article" date="2018" name="J. Biol. Chem.">
        <title>Discovery of the actinoplanic acid pathway in Streptomyces rapamycinicus reveals a genetically conserved synergism with rapamycin.</title>
        <authorList>
            <person name="Mrak P."/>
            <person name="Krastel P."/>
            <person name="Pivk Lukancic P."/>
            <person name="Tao J."/>
            <person name="Pistorius D."/>
            <person name="Moore C.M."/>
        </authorList>
    </citation>
    <scope>NUCLEOTIDE SEQUENCE [LARGE SCALE GENOMIC DNA]</scope>
    <source>
        <strain evidence="1 2">NRRL 5491</strain>
    </source>
</reference>
<dbReference type="AlphaFoldDB" id="A0A0A0N8C7"/>
<evidence type="ECO:0000313" key="1">
    <source>
        <dbReference type="EMBL" id="RLV75577.1"/>
    </source>
</evidence>
<evidence type="ECO:0000313" key="2">
    <source>
        <dbReference type="Proteomes" id="UP000281594"/>
    </source>
</evidence>
<dbReference type="Proteomes" id="UP000281594">
    <property type="component" value="Unassembled WGS sequence"/>
</dbReference>
<name>A0A0A0N8C7_STRRN</name>
<proteinExistence type="predicted"/>
<dbReference type="KEGG" id="src:M271_03365"/>
<dbReference type="EMBL" id="QYCY01000002">
    <property type="protein sequence ID" value="RLV75577.1"/>
    <property type="molecule type" value="Genomic_DNA"/>
</dbReference>
<accession>A0A0A0N8C7</accession>
<dbReference type="HOGENOM" id="CLU_3240360_0_0_11"/>
<gene>
    <name evidence="1" type="ORF">D3C57_140165</name>
</gene>
<comment type="caution">
    <text evidence="1">The sequence shown here is derived from an EMBL/GenBank/DDBJ whole genome shotgun (WGS) entry which is preliminary data.</text>
</comment>